<evidence type="ECO:0000313" key="1">
    <source>
        <dbReference type="EMBL" id="KAH6826404.1"/>
    </source>
</evidence>
<dbReference type="EMBL" id="SDAM02000166">
    <property type="protein sequence ID" value="KAH6826404.1"/>
    <property type="molecule type" value="Genomic_DNA"/>
</dbReference>
<sequence length="183" mass="21888">MMEFLFKGIMLERIWGIVNSFQKLIDIGDIADKLHASLYWKFRKYLQENHFLADWLRREIQAVMQEEDVDIIMHHVLGVIDSLRRDWLKKRRVSTETAQEEFRAAVSDSVRPFLTGRTERFVEELELFLGSGLNMDAFDNLYIKHFGWKKSGEREREKDYDEPHEPTPVVPYLYIFDEDPDEN</sequence>
<gene>
    <name evidence="1" type="ORF">C2S53_013057</name>
</gene>
<name>A0AAD4P4F4_PERFH</name>
<evidence type="ECO:0000313" key="2">
    <source>
        <dbReference type="Proteomes" id="UP001190926"/>
    </source>
</evidence>
<dbReference type="PANTHER" id="PTHR47692">
    <property type="entry name" value="RING/U-BOX SUPERFAMILY PROTEIN"/>
    <property type="match status" value="1"/>
</dbReference>
<protein>
    <submittedName>
        <fullName evidence="1">Uncharacterized protein</fullName>
    </submittedName>
</protein>
<dbReference type="PANTHER" id="PTHR47692:SF2">
    <property type="entry name" value="ZINC FINGER RING-TYPE DOMAIN CONTAINING PROTEIN"/>
    <property type="match status" value="1"/>
</dbReference>
<dbReference type="Proteomes" id="UP001190926">
    <property type="component" value="Unassembled WGS sequence"/>
</dbReference>
<organism evidence="1 2">
    <name type="scientific">Perilla frutescens var. hirtella</name>
    <name type="common">Perilla citriodora</name>
    <name type="synonym">Perilla setoyensis</name>
    <dbReference type="NCBI Taxonomy" id="608512"/>
    <lineage>
        <taxon>Eukaryota</taxon>
        <taxon>Viridiplantae</taxon>
        <taxon>Streptophyta</taxon>
        <taxon>Embryophyta</taxon>
        <taxon>Tracheophyta</taxon>
        <taxon>Spermatophyta</taxon>
        <taxon>Magnoliopsida</taxon>
        <taxon>eudicotyledons</taxon>
        <taxon>Gunneridae</taxon>
        <taxon>Pentapetalae</taxon>
        <taxon>asterids</taxon>
        <taxon>lamiids</taxon>
        <taxon>Lamiales</taxon>
        <taxon>Lamiaceae</taxon>
        <taxon>Nepetoideae</taxon>
        <taxon>Elsholtzieae</taxon>
        <taxon>Perilla</taxon>
    </lineage>
</organism>
<proteinExistence type="predicted"/>
<dbReference type="AlphaFoldDB" id="A0AAD4P4F4"/>
<comment type="caution">
    <text evidence="1">The sequence shown here is derived from an EMBL/GenBank/DDBJ whole genome shotgun (WGS) entry which is preliminary data.</text>
</comment>
<accession>A0AAD4P4F4</accession>
<keyword evidence="2" id="KW-1185">Reference proteome</keyword>
<reference evidence="1 2" key="1">
    <citation type="journal article" date="2021" name="Nat. Commun.">
        <title>Incipient diploidization of the medicinal plant Perilla within 10,000 years.</title>
        <authorList>
            <person name="Zhang Y."/>
            <person name="Shen Q."/>
            <person name="Leng L."/>
            <person name="Zhang D."/>
            <person name="Chen S."/>
            <person name="Shi Y."/>
            <person name="Ning Z."/>
            <person name="Chen S."/>
        </authorList>
    </citation>
    <scope>NUCLEOTIDE SEQUENCE [LARGE SCALE GENOMIC DNA]</scope>
    <source>
        <strain evidence="2">cv. PC099</strain>
    </source>
</reference>